<keyword evidence="2" id="KW-1185">Reference proteome</keyword>
<dbReference type="RefSeq" id="WP_085079660.1">
    <property type="nucleotide sequence ID" value="NZ_JACKRZ010000129.1"/>
</dbReference>
<dbReference type="OrthoDB" id="9964559at2"/>
<dbReference type="EMBL" id="LQPJ01000121">
    <property type="protein sequence ID" value="ORW20935.1"/>
    <property type="molecule type" value="Genomic_DNA"/>
</dbReference>
<gene>
    <name evidence="1" type="ORF">AWC19_14320</name>
</gene>
<dbReference type="Pfam" id="PF19698">
    <property type="entry name" value="DUF6197"/>
    <property type="match status" value="1"/>
</dbReference>
<dbReference type="InterPro" id="IPR045677">
    <property type="entry name" value="DUF6197"/>
</dbReference>
<sequence length="126" mass="13489">MRNLLFAQPEAPPPPAAIEIIGALEQARLLLGDGPGLAKHHAIDWVDGWPCYCLVAAITHASRTKQIRDAAIQAVMRALPGALIAKGLRPSSCRRIEDFNDHPSTTVEDAKTVLQRAKSYAGSVAA</sequence>
<name>A0A1X1ZCC6_9MYCO</name>
<organism evidence="1 2">
    <name type="scientific">Mycobacterium palustre</name>
    <dbReference type="NCBI Taxonomy" id="153971"/>
    <lineage>
        <taxon>Bacteria</taxon>
        <taxon>Bacillati</taxon>
        <taxon>Actinomycetota</taxon>
        <taxon>Actinomycetes</taxon>
        <taxon>Mycobacteriales</taxon>
        <taxon>Mycobacteriaceae</taxon>
        <taxon>Mycobacterium</taxon>
        <taxon>Mycobacterium simiae complex</taxon>
    </lineage>
</organism>
<comment type="caution">
    <text evidence="1">The sequence shown here is derived from an EMBL/GenBank/DDBJ whole genome shotgun (WGS) entry which is preliminary data.</text>
</comment>
<protein>
    <submittedName>
        <fullName evidence="1">Uncharacterized protein</fullName>
    </submittedName>
</protein>
<evidence type="ECO:0000313" key="2">
    <source>
        <dbReference type="Proteomes" id="UP000193529"/>
    </source>
</evidence>
<evidence type="ECO:0000313" key="1">
    <source>
        <dbReference type="EMBL" id="ORW20935.1"/>
    </source>
</evidence>
<dbReference type="STRING" id="153971.AWC19_14320"/>
<accession>A0A1X1ZCC6</accession>
<dbReference type="Proteomes" id="UP000193529">
    <property type="component" value="Unassembled WGS sequence"/>
</dbReference>
<dbReference type="AlphaFoldDB" id="A0A1X1ZCC6"/>
<proteinExistence type="predicted"/>
<reference evidence="1 2" key="1">
    <citation type="submission" date="2016-01" db="EMBL/GenBank/DDBJ databases">
        <title>The new phylogeny of the genus Mycobacterium.</title>
        <authorList>
            <person name="Tarcisio F."/>
            <person name="Conor M."/>
            <person name="Antonella G."/>
            <person name="Elisabetta G."/>
            <person name="Giulia F.S."/>
            <person name="Sara T."/>
            <person name="Anna F."/>
            <person name="Clotilde B."/>
            <person name="Roberto B."/>
            <person name="Veronica D.S."/>
            <person name="Fabio R."/>
            <person name="Monica P."/>
            <person name="Olivier J."/>
            <person name="Enrico T."/>
            <person name="Nicola S."/>
        </authorList>
    </citation>
    <scope>NUCLEOTIDE SEQUENCE [LARGE SCALE GENOMIC DNA]</scope>
    <source>
        <strain evidence="1 2">DSM 44572</strain>
    </source>
</reference>